<dbReference type="InterPro" id="IPR019138">
    <property type="entry name" value="De-etiolated_protein_1_Det1"/>
</dbReference>
<comment type="caution">
    <text evidence="2">The sequence shown here is derived from an EMBL/GenBank/DDBJ whole genome shotgun (WGS) entry which is preliminary data.</text>
</comment>
<feature type="region of interest" description="Disordered" evidence="1">
    <location>
        <begin position="286"/>
        <end position="315"/>
    </location>
</feature>
<evidence type="ECO:0000256" key="1">
    <source>
        <dbReference type="SAM" id="MobiDB-lite"/>
    </source>
</evidence>
<dbReference type="EMBL" id="JAPMOS010000008">
    <property type="protein sequence ID" value="KAJ4461336.1"/>
    <property type="molecule type" value="Genomic_DNA"/>
</dbReference>
<sequence>MTSATRVQTPDNKRQNGEFRGLLRGQGFRNIQTLLLQRECGLRQFAHGGGAVARQERLFYRAVVPSTTLAEIDFPSSLYIRKFSPDGQLLICFARTHDRVLAFRYCGAPPVSSTDGDDDSLPDQAFRFETYFKNMFDLRVTTDPREMLFRDFCLFTENGFLLVASSMKSAPTRAAPPDPHASALEMPTYDVTFHLLSLSEGKVVDQLRFPNDFIALARHSGVSLLGPRLGILSVRHQTIHMYWVADEGRFVRVSRIGAHCRDDDELVLATQQYAEQRTLIAAAGRPMHSDDVEGRRAQEDVRSRPIARPDPSLITSLHAPSHETIRVLWAARPGSGAPPSTTEASRDRPTGLGLLGAPCRVPFRAAWSSSRCCFRIPAFTRPINGATAEPQTCDRRGHATPVAAHRAHPDLSRGS</sequence>
<proteinExistence type="predicted"/>
<evidence type="ECO:0000313" key="3">
    <source>
        <dbReference type="Proteomes" id="UP001141327"/>
    </source>
</evidence>
<evidence type="ECO:0000313" key="2">
    <source>
        <dbReference type="EMBL" id="KAJ4461336.1"/>
    </source>
</evidence>
<accession>A0ABQ8UQB1</accession>
<dbReference type="Proteomes" id="UP001141327">
    <property type="component" value="Unassembled WGS sequence"/>
</dbReference>
<feature type="region of interest" description="Disordered" evidence="1">
    <location>
        <begin position="387"/>
        <end position="415"/>
    </location>
</feature>
<dbReference type="PANTHER" id="PTHR13374:SF3">
    <property type="entry name" value="DET1 HOMOLOG"/>
    <property type="match status" value="1"/>
</dbReference>
<dbReference type="Pfam" id="PF09737">
    <property type="entry name" value="Det1"/>
    <property type="match status" value="1"/>
</dbReference>
<name>A0ABQ8UQB1_9EUKA</name>
<dbReference type="PANTHER" id="PTHR13374">
    <property type="entry name" value="DET1 HOMOLOG DE-ETIOLATED-1 HOMOLOG"/>
    <property type="match status" value="1"/>
</dbReference>
<gene>
    <name evidence="2" type="ORF">PAPYR_2388</name>
</gene>
<reference evidence="2" key="1">
    <citation type="journal article" date="2022" name="bioRxiv">
        <title>Genomics of Preaxostyla Flagellates Illuminates Evolutionary Transitions and the Path Towards Mitochondrial Loss.</title>
        <authorList>
            <person name="Novak L.V.F."/>
            <person name="Treitli S.C."/>
            <person name="Pyrih J."/>
            <person name="Halakuc P."/>
            <person name="Pipaliya S.V."/>
            <person name="Vacek V."/>
            <person name="Brzon O."/>
            <person name="Soukal P."/>
            <person name="Eme L."/>
            <person name="Dacks J.B."/>
            <person name="Karnkowska A."/>
            <person name="Elias M."/>
            <person name="Hampl V."/>
        </authorList>
    </citation>
    <scope>NUCLEOTIDE SEQUENCE</scope>
    <source>
        <strain evidence="2">RCP-MX</strain>
    </source>
</reference>
<organism evidence="2 3">
    <name type="scientific">Paratrimastix pyriformis</name>
    <dbReference type="NCBI Taxonomy" id="342808"/>
    <lineage>
        <taxon>Eukaryota</taxon>
        <taxon>Metamonada</taxon>
        <taxon>Preaxostyla</taxon>
        <taxon>Paratrimastigidae</taxon>
        <taxon>Paratrimastix</taxon>
    </lineage>
</organism>
<protein>
    <submittedName>
        <fullName evidence="2">Light-mediated development protein DET1</fullName>
    </submittedName>
</protein>
<keyword evidence="3" id="KW-1185">Reference proteome</keyword>
<feature type="compositionally biased region" description="Basic and acidic residues" evidence="1">
    <location>
        <begin position="287"/>
        <end position="303"/>
    </location>
</feature>